<keyword evidence="2" id="KW-1185">Reference proteome</keyword>
<protein>
    <submittedName>
        <fullName evidence="1">Uncharacterized protein</fullName>
    </submittedName>
</protein>
<dbReference type="EMBL" id="MIPT01000001">
    <property type="protein sequence ID" value="OHT21006.1"/>
    <property type="molecule type" value="Genomic_DNA"/>
</dbReference>
<organism evidence="1 2">
    <name type="scientific">Edaphosphingomonas haloaromaticamans</name>
    <dbReference type="NCBI Taxonomy" id="653954"/>
    <lineage>
        <taxon>Bacteria</taxon>
        <taxon>Pseudomonadati</taxon>
        <taxon>Pseudomonadota</taxon>
        <taxon>Alphaproteobacteria</taxon>
        <taxon>Sphingomonadales</taxon>
        <taxon>Rhizorhabdaceae</taxon>
        <taxon>Edaphosphingomonas</taxon>
    </lineage>
</organism>
<evidence type="ECO:0000313" key="1">
    <source>
        <dbReference type="EMBL" id="OHT21006.1"/>
    </source>
</evidence>
<dbReference type="RefSeq" id="WP_070934322.1">
    <property type="nucleotide sequence ID" value="NZ_MIPT01000001.1"/>
</dbReference>
<proteinExistence type="predicted"/>
<dbReference type="AlphaFoldDB" id="A0A1S1HHU3"/>
<reference evidence="1 2" key="1">
    <citation type="submission" date="2016-09" db="EMBL/GenBank/DDBJ databases">
        <title>Metabolic pathway, cell adaptation mechanisms and a novel monoxygenase revealed through proteogenomic-transcription analysis of a Sphingomonas haloaromaticamans strain degrading the fungicide ortho-phenylphenol.</title>
        <authorList>
            <person name="Perruchon C."/>
            <person name="Papadopoulou E.S."/>
            <person name="Rousidou C."/>
            <person name="Vasileiadis S."/>
            <person name="Tanou G."/>
            <person name="Amoutzias G."/>
            <person name="Molassiotis A."/>
            <person name="Karpouzas D.G."/>
        </authorList>
    </citation>
    <scope>NUCLEOTIDE SEQUENCE [LARGE SCALE GENOMIC DNA]</scope>
    <source>
        <strain evidence="1 2">P3</strain>
    </source>
</reference>
<dbReference type="PROSITE" id="PS51257">
    <property type="entry name" value="PROKAR_LIPOPROTEIN"/>
    <property type="match status" value="1"/>
</dbReference>
<accession>A0A1S1HHU3</accession>
<name>A0A1S1HHU3_9SPHN</name>
<dbReference type="OrthoDB" id="7594790at2"/>
<comment type="caution">
    <text evidence="1">The sequence shown here is derived from an EMBL/GenBank/DDBJ whole genome shotgun (WGS) entry which is preliminary data.</text>
</comment>
<dbReference type="Proteomes" id="UP000179467">
    <property type="component" value="Unassembled WGS sequence"/>
</dbReference>
<sequence>MRRTTLPIGLAVAVSGLLLLTACEVKVGKDDKADAGNGAAASSADNGGQVSLDIPGFSAKVDVPATSLGSDDMDIDGLRLYPGTRVTGVDVKAAGDASANSVRISYASADAPDKLKAYYEAAAKDKGFTSAASTREGAADVLNLTNAKGKKVRIAIEPAGTGSKGALTILD</sequence>
<gene>
    <name evidence="1" type="ORF">BHE75_03011</name>
</gene>
<evidence type="ECO:0000313" key="2">
    <source>
        <dbReference type="Proteomes" id="UP000179467"/>
    </source>
</evidence>